<dbReference type="Pfam" id="PF24818">
    <property type="entry name" value="PH_TRF2_HOY1"/>
    <property type="match status" value="1"/>
</dbReference>
<dbReference type="PROSITE" id="PS50071">
    <property type="entry name" value="HOMEOBOX_2"/>
    <property type="match status" value="1"/>
</dbReference>
<feature type="domain" description="Homeobox" evidence="8">
    <location>
        <begin position="24"/>
        <end position="84"/>
    </location>
</feature>
<feature type="region of interest" description="Disordered" evidence="7">
    <location>
        <begin position="87"/>
        <end position="108"/>
    </location>
</feature>
<comment type="subcellular location">
    <subcellularLocation>
        <location evidence="1 5 6">Nucleus</location>
    </subcellularLocation>
</comment>
<dbReference type="PANTHER" id="PTHR24208:SF166">
    <property type="entry name" value="LIM HOMEOBOX TRANSCRIPTION FACTOR 1 ALPHA, ISOFORM B"/>
    <property type="match status" value="1"/>
</dbReference>
<keyword evidence="10" id="KW-1185">Reference proteome</keyword>
<dbReference type="SUPFAM" id="SSF46689">
    <property type="entry name" value="Homeodomain-like"/>
    <property type="match status" value="1"/>
</dbReference>
<dbReference type="CDD" id="cd00086">
    <property type="entry name" value="homeodomain"/>
    <property type="match status" value="1"/>
</dbReference>
<dbReference type="OrthoDB" id="6159439at2759"/>
<dbReference type="InterPro" id="IPR009057">
    <property type="entry name" value="Homeodomain-like_sf"/>
</dbReference>
<evidence type="ECO:0000256" key="1">
    <source>
        <dbReference type="ARBA" id="ARBA00004123"/>
    </source>
</evidence>
<dbReference type="PROSITE" id="PS00027">
    <property type="entry name" value="HOMEOBOX_1"/>
    <property type="match status" value="1"/>
</dbReference>
<dbReference type="Gene3D" id="1.10.10.60">
    <property type="entry name" value="Homeodomain-like"/>
    <property type="match status" value="1"/>
</dbReference>
<keyword evidence="2 5" id="KW-0238">DNA-binding</keyword>
<evidence type="ECO:0000256" key="2">
    <source>
        <dbReference type="ARBA" id="ARBA00023125"/>
    </source>
</evidence>
<reference evidence="9" key="1">
    <citation type="submission" date="2020-12" db="EMBL/GenBank/DDBJ databases">
        <title>Metabolic potential, ecology and presence of endohyphal bacteria is reflected in genomic diversity of Mucoromycotina.</title>
        <authorList>
            <person name="Muszewska A."/>
            <person name="Okrasinska A."/>
            <person name="Steczkiewicz K."/>
            <person name="Drgas O."/>
            <person name="Orlowska M."/>
            <person name="Perlinska-Lenart U."/>
            <person name="Aleksandrzak-Piekarczyk T."/>
            <person name="Szatraj K."/>
            <person name="Zielenkiewicz U."/>
            <person name="Pilsyk S."/>
            <person name="Malc E."/>
            <person name="Mieczkowski P."/>
            <person name="Kruszewska J.S."/>
            <person name="Biernat P."/>
            <person name="Pawlowska J."/>
        </authorList>
    </citation>
    <scope>NUCLEOTIDE SEQUENCE</scope>
    <source>
        <strain evidence="9">WA0000067209</strain>
    </source>
</reference>
<dbReference type="SMART" id="SM00389">
    <property type="entry name" value="HOX"/>
    <property type="match status" value="1"/>
</dbReference>
<evidence type="ECO:0000256" key="4">
    <source>
        <dbReference type="ARBA" id="ARBA00023242"/>
    </source>
</evidence>
<evidence type="ECO:0000256" key="6">
    <source>
        <dbReference type="RuleBase" id="RU000682"/>
    </source>
</evidence>
<protein>
    <recommendedName>
        <fullName evidence="8">Homeobox domain-containing protein</fullName>
    </recommendedName>
</protein>
<dbReference type="Pfam" id="PF00046">
    <property type="entry name" value="Homeodomain"/>
    <property type="match status" value="1"/>
</dbReference>
<dbReference type="InterPro" id="IPR057939">
    <property type="entry name" value="TRF2_HOY1_PH"/>
</dbReference>
<keyword evidence="4 5" id="KW-0539">Nucleus</keyword>
<feature type="region of interest" description="Disordered" evidence="7">
    <location>
        <begin position="1"/>
        <end position="35"/>
    </location>
</feature>
<proteinExistence type="predicted"/>
<evidence type="ECO:0000313" key="9">
    <source>
        <dbReference type="EMBL" id="KAG2177151.1"/>
    </source>
</evidence>
<sequence>MDKQDTPDIQDDSNDQSERRSESPSATRKRTRTTLTQLRVLEETFSDIPSPDSKLRKQLSDELGMSERSIQIWFQNRRAKVKLLKKRAKMKEQQQHQQQSGHRKPAAAVSLPPSIKRNAMAAAAAAAAEKYPVSQCPAPKTAIPPRSVAARMPFNRAWSYDMAKEMPPPVVYSPAAHTLPYWNHHAAYYPMNPPAPPSQPMHYARYHQHHHLLAQQPPPQPPGPQHDMADKQLAADMASLAFSDMMQAQMHHHPQPHPLYHPPPASYLMPAARQKQATSLLPADYRHGSQFSSSPISDMTDESGRRYDMNGSMEPPTTTISAVGYLLANTITIGTWHRICMRGEDLQLQYNLTERLLSWHIRTEQYHFKMDISFDMISNIDYQNSSLTAGAAELSIEIEDVPHFYMDMGAEGWVRCGDFTENAQATHLRQHVVSGEASQLRAQVLQLAALDADLSNKIHMIEEEEEDDQQPFASLVNFDWMNDEESMNVGIQRYSSMPILGNPGEDLSWP</sequence>
<organism evidence="9 10">
    <name type="scientific">Mortierella isabellina</name>
    <name type="common">Filamentous fungus</name>
    <name type="synonym">Umbelopsis isabellina</name>
    <dbReference type="NCBI Taxonomy" id="91625"/>
    <lineage>
        <taxon>Eukaryota</taxon>
        <taxon>Fungi</taxon>
        <taxon>Fungi incertae sedis</taxon>
        <taxon>Mucoromycota</taxon>
        <taxon>Mucoromycotina</taxon>
        <taxon>Umbelopsidomycetes</taxon>
        <taxon>Umbelopsidales</taxon>
        <taxon>Umbelopsidaceae</taxon>
        <taxon>Umbelopsis</taxon>
    </lineage>
</organism>
<evidence type="ECO:0000256" key="3">
    <source>
        <dbReference type="ARBA" id="ARBA00023155"/>
    </source>
</evidence>
<dbReference type="PANTHER" id="PTHR24208">
    <property type="entry name" value="LIM/HOMEOBOX PROTEIN LHX"/>
    <property type="match status" value="1"/>
</dbReference>
<dbReference type="Proteomes" id="UP000654370">
    <property type="component" value="Unassembled WGS sequence"/>
</dbReference>
<dbReference type="GO" id="GO:0005634">
    <property type="term" value="C:nucleus"/>
    <property type="evidence" value="ECO:0007669"/>
    <property type="project" value="UniProtKB-SubCell"/>
</dbReference>
<dbReference type="AlphaFoldDB" id="A0A8H7PPZ3"/>
<feature type="DNA-binding region" description="Homeobox" evidence="5">
    <location>
        <begin position="26"/>
        <end position="85"/>
    </location>
</feature>
<dbReference type="GO" id="GO:0000977">
    <property type="term" value="F:RNA polymerase II transcription regulatory region sequence-specific DNA binding"/>
    <property type="evidence" value="ECO:0007669"/>
    <property type="project" value="TreeGrafter"/>
</dbReference>
<dbReference type="InterPro" id="IPR050453">
    <property type="entry name" value="LIM_Homeobox_TF"/>
</dbReference>
<dbReference type="InterPro" id="IPR001356">
    <property type="entry name" value="HD"/>
</dbReference>
<dbReference type="GO" id="GO:0000981">
    <property type="term" value="F:DNA-binding transcription factor activity, RNA polymerase II-specific"/>
    <property type="evidence" value="ECO:0007669"/>
    <property type="project" value="InterPro"/>
</dbReference>
<comment type="caution">
    <text evidence="9">The sequence shown here is derived from an EMBL/GenBank/DDBJ whole genome shotgun (WGS) entry which is preliminary data.</text>
</comment>
<evidence type="ECO:0000256" key="5">
    <source>
        <dbReference type="PROSITE-ProRule" id="PRU00108"/>
    </source>
</evidence>
<name>A0A8H7PPZ3_MORIS</name>
<evidence type="ECO:0000256" key="7">
    <source>
        <dbReference type="SAM" id="MobiDB-lite"/>
    </source>
</evidence>
<dbReference type="InterPro" id="IPR017970">
    <property type="entry name" value="Homeobox_CS"/>
</dbReference>
<evidence type="ECO:0000259" key="8">
    <source>
        <dbReference type="PROSITE" id="PS50071"/>
    </source>
</evidence>
<evidence type="ECO:0000313" key="10">
    <source>
        <dbReference type="Proteomes" id="UP000654370"/>
    </source>
</evidence>
<keyword evidence="3 5" id="KW-0371">Homeobox</keyword>
<dbReference type="EMBL" id="JAEPQZ010000009">
    <property type="protein sequence ID" value="KAG2177151.1"/>
    <property type="molecule type" value="Genomic_DNA"/>
</dbReference>
<accession>A0A8H7PPZ3</accession>
<gene>
    <name evidence="9" type="ORF">INT43_007808</name>
</gene>